<protein>
    <submittedName>
        <fullName evidence="1">Uncharacterized protein</fullName>
    </submittedName>
</protein>
<accession>A0A162NM43</accession>
<dbReference type="Proteomes" id="UP000076858">
    <property type="component" value="Unassembled WGS sequence"/>
</dbReference>
<evidence type="ECO:0000313" key="2">
    <source>
        <dbReference type="Proteomes" id="UP000076858"/>
    </source>
</evidence>
<sequence>MPRVLPMNGNAAVILISNNNWIVHGCGNGTEMKCLCVGETLGTREINND</sequence>
<gene>
    <name evidence="1" type="ORF">APZ42_016137</name>
</gene>
<evidence type="ECO:0000313" key="1">
    <source>
        <dbReference type="EMBL" id="KZS18112.1"/>
    </source>
</evidence>
<keyword evidence="2" id="KW-1185">Reference proteome</keyword>
<name>A0A162NM43_9CRUS</name>
<reference evidence="1 2" key="1">
    <citation type="submission" date="2016-03" db="EMBL/GenBank/DDBJ databases">
        <title>EvidentialGene: Evidence-directed Construction of Genes on Genomes.</title>
        <authorList>
            <person name="Gilbert D.G."/>
            <person name="Choi J.-H."/>
            <person name="Mockaitis K."/>
            <person name="Colbourne J."/>
            <person name="Pfrender M."/>
        </authorList>
    </citation>
    <scope>NUCLEOTIDE SEQUENCE [LARGE SCALE GENOMIC DNA]</scope>
    <source>
        <strain evidence="1 2">Xinb3</strain>
        <tissue evidence="1">Complete organism</tissue>
    </source>
</reference>
<dbReference type="AlphaFoldDB" id="A0A162NM43"/>
<organism evidence="1 2">
    <name type="scientific">Daphnia magna</name>
    <dbReference type="NCBI Taxonomy" id="35525"/>
    <lineage>
        <taxon>Eukaryota</taxon>
        <taxon>Metazoa</taxon>
        <taxon>Ecdysozoa</taxon>
        <taxon>Arthropoda</taxon>
        <taxon>Crustacea</taxon>
        <taxon>Branchiopoda</taxon>
        <taxon>Diplostraca</taxon>
        <taxon>Cladocera</taxon>
        <taxon>Anomopoda</taxon>
        <taxon>Daphniidae</taxon>
        <taxon>Daphnia</taxon>
    </lineage>
</organism>
<proteinExistence type="predicted"/>
<dbReference type="EMBL" id="LRGB01000568">
    <property type="protein sequence ID" value="KZS18112.1"/>
    <property type="molecule type" value="Genomic_DNA"/>
</dbReference>
<comment type="caution">
    <text evidence="1">The sequence shown here is derived from an EMBL/GenBank/DDBJ whole genome shotgun (WGS) entry which is preliminary data.</text>
</comment>